<dbReference type="EMBL" id="AUZI01000012">
    <property type="protein sequence ID" value="KID49359.1"/>
    <property type="molecule type" value="Genomic_DNA"/>
</dbReference>
<proteinExistence type="predicted"/>
<gene>
    <name evidence="1" type="ORF">C095_04225</name>
</gene>
<accession>A0A0B4EWR7</accession>
<organism evidence="1 2">
    <name type="scientific">Fusobacterium necrophorum subsp. funduliforme B35</name>
    <dbReference type="NCBI Taxonomy" id="1226633"/>
    <lineage>
        <taxon>Bacteria</taxon>
        <taxon>Fusobacteriati</taxon>
        <taxon>Fusobacteriota</taxon>
        <taxon>Fusobacteriia</taxon>
        <taxon>Fusobacteriales</taxon>
        <taxon>Fusobacteriaceae</taxon>
        <taxon>Fusobacterium</taxon>
    </lineage>
</organism>
<dbReference type="AlphaFoldDB" id="A0A0B4EWR7"/>
<dbReference type="PATRIC" id="fig|1226633.4.peg.853"/>
<reference evidence="1 2" key="1">
    <citation type="submission" date="2013-08" db="EMBL/GenBank/DDBJ databases">
        <title>An opportunistic ruminal bacterium that causes liver abscesses in cattle.</title>
        <authorList>
            <person name="Benahmed F.H."/>
            <person name="Rasmussen M."/>
            <person name="Harbottle H."/>
            <person name="Soppet D."/>
            <person name="Nagaraja T.G."/>
            <person name="Davidson M."/>
        </authorList>
    </citation>
    <scope>NUCLEOTIDE SEQUENCE [LARGE SCALE GENOMIC DNA]</scope>
    <source>
        <strain evidence="1 2">B35</strain>
    </source>
</reference>
<sequence length="60" mass="7169">MERIIKMAEAFTNAFGAPGFEDDVLEEIKKYVSEMKWERDSINNLFVYLGEQDEKNRQFF</sequence>
<dbReference type="Proteomes" id="UP000031184">
    <property type="component" value="Unassembled WGS sequence"/>
</dbReference>
<protein>
    <submittedName>
        <fullName evidence="1">Uncharacterized protein</fullName>
    </submittedName>
</protein>
<name>A0A0B4EWR7_9FUSO</name>
<comment type="caution">
    <text evidence="1">The sequence shown here is derived from an EMBL/GenBank/DDBJ whole genome shotgun (WGS) entry which is preliminary data.</text>
</comment>
<evidence type="ECO:0000313" key="2">
    <source>
        <dbReference type="Proteomes" id="UP000031184"/>
    </source>
</evidence>
<evidence type="ECO:0000313" key="1">
    <source>
        <dbReference type="EMBL" id="KID49359.1"/>
    </source>
</evidence>